<gene>
    <name evidence="1" type="ORF">AW06_001039</name>
</gene>
<keyword evidence="2" id="KW-1185">Reference proteome</keyword>
<dbReference type="AlphaFoldDB" id="A0A080M925"/>
<dbReference type="Proteomes" id="UP000021315">
    <property type="component" value="Unassembled WGS sequence"/>
</dbReference>
<organism evidence="1 2">
    <name type="scientific">Candidatus Accumulibacter cognatus</name>
    <dbReference type="NCBI Taxonomy" id="2954383"/>
    <lineage>
        <taxon>Bacteria</taxon>
        <taxon>Pseudomonadati</taxon>
        <taxon>Pseudomonadota</taxon>
        <taxon>Betaproteobacteria</taxon>
        <taxon>Candidatus Accumulibacter</taxon>
    </lineage>
</organism>
<protein>
    <submittedName>
        <fullName evidence="1">Uncharacterized protein</fullName>
    </submittedName>
</protein>
<dbReference type="EMBL" id="JDST02000017">
    <property type="protein sequence ID" value="KFB77797.1"/>
    <property type="molecule type" value="Genomic_DNA"/>
</dbReference>
<sequence length="314" mass="35784">MKDRYAREVINGFPYPVAAMFVKLRTDECLDPGPNRLRYLLSTGEAITRFLGVVNLCQARDFAETARRVPPHALRADFKPRFERIAWGTWLHLARESLRWLLTEPQATVLIPEMGRFFFDPPPADSRALKALGELLTLRNGLSHDKIKVMHAHEFQELCGRAQELLESVLEALEFLLDYELTFISEIDVEKRRRHEPVFRHRLMRLIGNSGDFEGDRHNQAIPLDSHAVILSHRESGRHLNLDPLLVYEAKAGKAPDIFFYNGMKNPDQADYTACKHGGNFRGSESERAANLAEELTILLQMFGDTATIPPALV</sequence>
<comment type="caution">
    <text evidence="1">The sequence shown here is derived from an EMBL/GenBank/DDBJ whole genome shotgun (WGS) entry which is preliminary data.</text>
</comment>
<dbReference type="RefSeq" id="WP_034946017.1">
    <property type="nucleotide sequence ID" value="NZ_JDST02000017.1"/>
</dbReference>
<reference evidence="1" key="1">
    <citation type="submission" date="2014-02" db="EMBL/GenBank/DDBJ databases">
        <title>Expanding our view of genomic diversity in Candidatus Accumulibacter clades.</title>
        <authorList>
            <person name="Skennerton C.T."/>
            <person name="Barr J.J."/>
            <person name="Slater F.R."/>
            <person name="Bond P.L."/>
            <person name="Tyson G.W."/>
        </authorList>
    </citation>
    <scope>NUCLEOTIDE SEQUENCE [LARGE SCALE GENOMIC DNA]</scope>
</reference>
<name>A0A080M925_9PROT</name>
<proteinExistence type="predicted"/>
<evidence type="ECO:0000313" key="2">
    <source>
        <dbReference type="Proteomes" id="UP000021315"/>
    </source>
</evidence>
<evidence type="ECO:0000313" key="1">
    <source>
        <dbReference type="EMBL" id="KFB77797.1"/>
    </source>
</evidence>
<accession>A0A080M925</accession>